<organism evidence="6 7">
    <name type="scientific">Nitzschia inconspicua</name>
    <dbReference type="NCBI Taxonomy" id="303405"/>
    <lineage>
        <taxon>Eukaryota</taxon>
        <taxon>Sar</taxon>
        <taxon>Stramenopiles</taxon>
        <taxon>Ochrophyta</taxon>
        <taxon>Bacillariophyta</taxon>
        <taxon>Bacillariophyceae</taxon>
        <taxon>Bacillariophycidae</taxon>
        <taxon>Bacillariales</taxon>
        <taxon>Bacillariaceae</taxon>
        <taxon>Nitzschia</taxon>
    </lineage>
</organism>
<dbReference type="AlphaFoldDB" id="A0A9K3LNM8"/>
<keyword evidence="4" id="KW-0812">Transmembrane</keyword>
<evidence type="ECO:0000256" key="1">
    <source>
        <dbReference type="ARBA" id="ARBA00022741"/>
    </source>
</evidence>
<evidence type="ECO:0000313" key="7">
    <source>
        <dbReference type="Proteomes" id="UP000693970"/>
    </source>
</evidence>
<reference evidence="6" key="2">
    <citation type="submission" date="2021-04" db="EMBL/GenBank/DDBJ databases">
        <authorList>
            <person name="Podell S."/>
        </authorList>
    </citation>
    <scope>NUCLEOTIDE SEQUENCE</scope>
    <source>
        <strain evidence="6">Hildebrandi</strain>
    </source>
</reference>
<sequence length="698" mass="79090">MMGTDGSDDDRLPYGHGPATNSCNVDSDSEIKDDQNSVVESFSSSCDEDDDFDSCSESSREESSSPSSSNSTSSSSNSSTREIPSTLHQPSWNKNTISNLPFQYSFSSFVRRRKQSLHSSKCYSDQHATRINDDNDDEDERKDQSKPGSTVANEELLASPSKRNKNSQDRLSSAISLERRKRQLDWSTYLLILSVVLWSFVQINIFYSSHVSHRSNYGMQTKTYNHNAYVNIKDDPNAIGNKDMNGRSQNRPRSREFNRKPDKEALLPGCEYVEWQQEKGSSLLQCNALHELDLKFLLGRSFPSLQRQRKHQRNNSVQDAQFNRTIHASLNHTKTLYGKDTSRLRSNDGDSVSLGKYLSSGLWRDVWSLESSHDFPATPSTVLKMMKMEHDVVHRNFERHRREAATMERLADSPHVIDLYAFCGNTILTEFAPRDLSTMLQMGHSRNQLRKKSSRVNESRSSQHAGLQKSDEAIAISKSLHFSGNASHSENYHLTMSQRINMALQAAKAIQSLHENDVIHADLTAKQFLVLETEEQNIGGRSMLLKINDFNRCRFVPHKIRNSTSDNDEKCPIRIPSAPGIYRSPEEYAGQNLTNQIDMFSLGHVLFEIWTGTPAWGDVGGRQVRQHVLEGQLPPGLRKLLAAKDETQTDEIQHAQLHRLIAQLIGRCYTVNPNDRITAAELVGELNRLAEESKRNNL</sequence>
<feature type="region of interest" description="Disordered" evidence="3">
    <location>
        <begin position="1"/>
        <end position="94"/>
    </location>
</feature>
<keyword evidence="4" id="KW-1133">Transmembrane helix</keyword>
<feature type="compositionally biased region" description="Low complexity" evidence="3">
    <location>
        <begin position="64"/>
        <end position="85"/>
    </location>
</feature>
<dbReference type="InterPro" id="IPR050198">
    <property type="entry name" value="Non-receptor_tyrosine_kinases"/>
</dbReference>
<dbReference type="GO" id="GO:0005524">
    <property type="term" value="F:ATP binding"/>
    <property type="evidence" value="ECO:0007669"/>
    <property type="project" value="UniProtKB-KW"/>
</dbReference>
<dbReference type="EMBL" id="JAGRRH010000009">
    <property type="protein sequence ID" value="KAG7364086.1"/>
    <property type="molecule type" value="Genomic_DNA"/>
</dbReference>
<reference evidence="6" key="1">
    <citation type="journal article" date="2021" name="Sci. Rep.">
        <title>Diploid genomic architecture of Nitzschia inconspicua, an elite biomass production diatom.</title>
        <authorList>
            <person name="Oliver A."/>
            <person name="Podell S."/>
            <person name="Pinowska A."/>
            <person name="Traller J.C."/>
            <person name="Smith S.R."/>
            <person name="McClure R."/>
            <person name="Beliaev A."/>
            <person name="Bohutskyi P."/>
            <person name="Hill E.A."/>
            <person name="Rabines A."/>
            <person name="Zheng H."/>
            <person name="Allen L.Z."/>
            <person name="Kuo A."/>
            <person name="Grigoriev I.V."/>
            <person name="Allen A.E."/>
            <person name="Hazlebeck D."/>
            <person name="Allen E.E."/>
        </authorList>
    </citation>
    <scope>NUCLEOTIDE SEQUENCE</scope>
    <source>
        <strain evidence="6">Hildebrandi</strain>
    </source>
</reference>
<evidence type="ECO:0000256" key="3">
    <source>
        <dbReference type="SAM" id="MobiDB-lite"/>
    </source>
</evidence>
<evidence type="ECO:0000256" key="4">
    <source>
        <dbReference type="SAM" id="Phobius"/>
    </source>
</evidence>
<feature type="region of interest" description="Disordered" evidence="3">
    <location>
        <begin position="234"/>
        <end position="261"/>
    </location>
</feature>
<evidence type="ECO:0000256" key="2">
    <source>
        <dbReference type="ARBA" id="ARBA00022840"/>
    </source>
</evidence>
<gene>
    <name evidence="6" type="ORF">IV203_037288</name>
</gene>
<dbReference type="PANTHER" id="PTHR24418">
    <property type="entry name" value="TYROSINE-PROTEIN KINASE"/>
    <property type="match status" value="1"/>
</dbReference>
<keyword evidence="4" id="KW-0472">Membrane</keyword>
<feature type="region of interest" description="Disordered" evidence="3">
    <location>
        <begin position="445"/>
        <end position="470"/>
    </location>
</feature>
<evidence type="ECO:0000313" key="6">
    <source>
        <dbReference type="EMBL" id="KAG7364086.1"/>
    </source>
</evidence>
<keyword evidence="6" id="KW-0723">Serine/threonine-protein kinase</keyword>
<dbReference type="GO" id="GO:0004674">
    <property type="term" value="F:protein serine/threonine kinase activity"/>
    <property type="evidence" value="ECO:0007669"/>
    <property type="project" value="UniProtKB-KW"/>
</dbReference>
<accession>A0A9K3LNM8</accession>
<dbReference type="InterPro" id="IPR000719">
    <property type="entry name" value="Prot_kinase_dom"/>
</dbReference>
<feature type="region of interest" description="Disordered" evidence="3">
    <location>
        <begin position="120"/>
        <end position="170"/>
    </location>
</feature>
<feature type="domain" description="Protein kinase" evidence="5">
    <location>
        <begin position="352"/>
        <end position="689"/>
    </location>
</feature>
<dbReference type="InterPro" id="IPR001245">
    <property type="entry name" value="Ser-Thr/Tyr_kinase_cat_dom"/>
</dbReference>
<dbReference type="Proteomes" id="UP000693970">
    <property type="component" value="Unassembled WGS sequence"/>
</dbReference>
<keyword evidence="6" id="KW-0418">Kinase</keyword>
<dbReference type="OrthoDB" id="41771at2759"/>
<comment type="caution">
    <text evidence="6">The sequence shown here is derived from an EMBL/GenBank/DDBJ whole genome shotgun (WGS) entry which is preliminary data.</text>
</comment>
<dbReference type="PROSITE" id="PS50011">
    <property type="entry name" value="PROTEIN_KINASE_DOM"/>
    <property type="match status" value="1"/>
</dbReference>
<dbReference type="Pfam" id="PF07714">
    <property type="entry name" value="PK_Tyr_Ser-Thr"/>
    <property type="match status" value="1"/>
</dbReference>
<keyword evidence="2" id="KW-0067">ATP-binding</keyword>
<protein>
    <submittedName>
        <fullName evidence="6">Serine/threonine protein kinase</fullName>
    </submittedName>
</protein>
<keyword evidence="1" id="KW-0547">Nucleotide-binding</keyword>
<feature type="transmembrane region" description="Helical" evidence="4">
    <location>
        <begin position="186"/>
        <end position="207"/>
    </location>
</feature>
<evidence type="ECO:0000259" key="5">
    <source>
        <dbReference type="PROSITE" id="PS50011"/>
    </source>
</evidence>
<name>A0A9K3LNM8_9STRA</name>
<keyword evidence="6" id="KW-0808">Transferase</keyword>
<keyword evidence="7" id="KW-1185">Reference proteome</keyword>
<proteinExistence type="predicted"/>